<name>A0A518G183_9BACT</name>
<dbReference type="Pfam" id="PF07635">
    <property type="entry name" value="PSCyt1"/>
    <property type="match status" value="1"/>
</dbReference>
<evidence type="ECO:0000259" key="3">
    <source>
        <dbReference type="Pfam" id="PF07587"/>
    </source>
</evidence>
<feature type="chain" id="PRO_5022103691" evidence="1">
    <location>
        <begin position="27"/>
        <end position="848"/>
    </location>
</feature>
<accession>A0A518G183</accession>
<dbReference type="InterPro" id="IPR022655">
    <property type="entry name" value="DUF1553"/>
</dbReference>
<dbReference type="Pfam" id="PF07587">
    <property type="entry name" value="PSD1"/>
    <property type="match status" value="1"/>
</dbReference>
<sequence length="848" mass="95926" precursor="true">MLSFRFGHFVALLTLSAFCRNCAVSAAELDFNRDIRPILSENCFYCHGQDGNQRKADLRLDIRADALEYGALEPGDVESSLLIERIESSDADLLMPPIDSNRKLSDEQKQALKQWVAEGAKYQEHWAFTPPERSALPQVSDKQWPRNAIDYFVLHKLETEDWAPSPEAERHALIKRLYIDLIGLPPSPEAVAAFIEDASPDAYERLVDQLLESEHYGERMALPWLDAARYADSNGFQQDGDTWQWMWRDWVVRALNQDLPFDQFTIWQLAGDLLPTPSIEQQVASGFNRNHLLNGEGGAIAEEQRFNVLFDRIDTTATTFLGLTMACAQCHDHKYDPITQQDYYSLLDAFNRVPETGTPQRYSSRIRLGNPVIEVPTEENKAKIAEFNQRISEAEETAKPLVDAAYLGWKSGIEADGQPADAADLPPAAQEILKKPAGERSEAEQEELEKLLKKHFDEKVRESLVSSIAAFAVPDQLRSQLASYTADNIPRPMVMSDDKPRQSHLLERGEYLNPGLPVTFDTPKFLPPLAPEAPRNRLGFAQWLVSPEQPLTARVQVNRMWQHFFGNGLVKTSEDFGVQSEYPLHKDLLDWLAVEFRDSGWSMKRLNRLIVTSATYRQSSKMTERHREHDIENRLLARASRFRMPSLLLRDWALAAAGILNQKVAGPPVYPYQPDAVWEALAITKERDFTYPASSGANLYRRSLYTFWRRTVIPANMFDASNRQACRVRLAITSTPLHALTTLNDPTWIEAARLLAERVTESGTQPSEYLGSAFRRVLCRTPSAWELELLQQALSKQLAIYEADPTAAQELLSIGSTECRSTAPSEELAAFTAVCLGIFNLDEALTRE</sequence>
<dbReference type="AlphaFoldDB" id="A0A518G183"/>
<dbReference type="GO" id="GO:0020037">
    <property type="term" value="F:heme binding"/>
    <property type="evidence" value="ECO:0007669"/>
    <property type="project" value="InterPro"/>
</dbReference>
<dbReference type="KEGG" id="ahel:Q31a_06410"/>
<dbReference type="PANTHER" id="PTHR35889:SF3">
    <property type="entry name" value="F-BOX DOMAIN-CONTAINING PROTEIN"/>
    <property type="match status" value="1"/>
</dbReference>
<feature type="domain" description="Cytochrome C Planctomycete-type" evidence="4">
    <location>
        <begin position="43"/>
        <end position="98"/>
    </location>
</feature>
<evidence type="ECO:0000259" key="2">
    <source>
        <dbReference type="Pfam" id="PF07583"/>
    </source>
</evidence>
<dbReference type="InterPro" id="IPR036909">
    <property type="entry name" value="Cyt_c-like_dom_sf"/>
</dbReference>
<dbReference type="Pfam" id="PF07583">
    <property type="entry name" value="PSCyt2"/>
    <property type="match status" value="1"/>
</dbReference>
<dbReference type="InterPro" id="IPR011444">
    <property type="entry name" value="DUF1549"/>
</dbReference>
<dbReference type="GO" id="GO:0009055">
    <property type="term" value="F:electron transfer activity"/>
    <property type="evidence" value="ECO:0007669"/>
    <property type="project" value="InterPro"/>
</dbReference>
<evidence type="ECO:0000313" key="5">
    <source>
        <dbReference type="EMBL" id="QDV22357.1"/>
    </source>
</evidence>
<evidence type="ECO:0000256" key="1">
    <source>
        <dbReference type="SAM" id="SignalP"/>
    </source>
</evidence>
<keyword evidence="1" id="KW-0732">Signal</keyword>
<dbReference type="InterPro" id="IPR011429">
    <property type="entry name" value="Cyt_c_Planctomycete-type"/>
</dbReference>
<keyword evidence="6" id="KW-1185">Reference proteome</keyword>
<reference evidence="5 6" key="1">
    <citation type="submission" date="2019-02" db="EMBL/GenBank/DDBJ databases">
        <title>Deep-cultivation of Planctomycetes and their phenomic and genomic characterization uncovers novel biology.</title>
        <authorList>
            <person name="Wiegand S."/>
            <person name="Jogler M."/>
            <person name="Boedeker C."/>
            <person name="Pinto D."/>
            <person name="Vollmers J."/>
            <person name="Rivas-Marin E."/>
            <person name="Kohn T."/>
            <person name="Peeters S.H."/>
            <person name="Heuer A."/>
            <person name="Rast P."/>
            <person name="Oberbeckmann S."/>
            <person name="Bunk B."/>
            <person name="Jeske O."/>
            <person name="Meyerdierks A."/>
            <person name="Storesund J.E."/>
            <person name="Kallscheuer N."/>
            <person name="Luecker S."/>
            <person name="Lage O.M."/>
            <person name="Pohl T."/>
            <person name="Merkel B.J."/>
            <person name="Hornburger P."/>
            <person name="Mueller R.-W."/>
            <person name="Bruemmer F."/>
            <person name="Labrenz M."/>
            <person name="Spormann A.M."/>
            <person name="Op den Camp H."/>
            <person name="Overmann J."/>
            <person name="Amann R."/>
            <person name="Jetten M.S.M."/>
            <person name="Mascher T."/>
            <person name="Medema M.H."/>
            <person name="Devos D.P."/>
            <person name="Kaster A.-K."/>
            <person name="Ovreas L."/>
            <person name="Rohde M."/>
            <person name="Galperin M.Y."/>
            <person name="Jogler C."/>
        </authorList>
    </citation>
    <scope>NUCLEOTIDE SEQUENCE [LARGE SCALE GENOMIC DNA]</scope>
    <source>
        <strain evidence="5 6">Q31a</strain>
    </source>
</reference>
<dbReference type="EMBL" id="CP036298">
    <property type="protein sequence ID" value="QDV22357.1"/>
    <property type="molecule type" value="Genomic_DNA"/>
</dbReference>
<gene>
    <name evidence="5" type="ORF">Q31a_06410</name>
</gene>
<dbReference type="PANTHER" id="PTHR35889">
    <property type="entry name" value="CYCLOINULO-OLIGOSACCHARIDE FRUCTANOTRANSFERASE-RELATED"/>
    <property type="match status" value="1"/>
</dbReference>
<feature type="domain" description="DUF1549" evidence="2">
    <location>
        <begin position="149"/>
        <end position="353"/>
    </location>
</feature>
<organism evidence="5 6">
    <name type="scientific">Aureliella helgolandensis</name>
    <dbReference type="NCBI Taxonomy" id="2527968"/>
    <lineage>
        <taxon>Bacteria</taxon>
        <taxon>Pseudomonadati</taxon>
        <taxon>Planctomycetota</taxon>
        <taxon>Planctomycetia</taxon>
        <taxon>Pirellulales</taxon>
        <taxon>Pirellulaceae</taxon>
        <taxon>Aureliella</taxon>
    </lineage>
</organism>
<feature type="signal peptide" evidence="1">
    <location>
        <begin position="1"/>
        <end position="26"/>
    </location>
</feature>
<evidence type="ECO:0000259" key="4">
    <source>
        <dbReference type="Pfam" id="PF07635"/>
    </source>
</evidence>
<proteinExistence type="predicted"/>
<feature type="domain" description="DUF1553" evidence="3">
    <location>
        <begin position="536"/>
        <end position="793"/>
    </location>
</feature>
<protein>
    <submittedName>
        <fullName evidence="5">Planctomycete cytochrome C</fullName>
    </submittedName>
</protein>
<evidence type="ECO:0000313" key="6">
    <source>
        <dbReference type="Proteomes" id="UP000318017"/>
    </source>
</evidence>
<dbReference type="RefSeq" id="WP_231691043.1">
    <property type="nucleotide sequence ID" value="NZ_CP036298.1"/>
</dbReference>
<dbReference type="Proteomes" id="UP000318017">
    <property type="component" value="Chromosome"/>
</dbReference>
<dbReference type="SUPFAM" id="SSF46626">
    <property type="entry name" value="Cytochrome c"/>
    <property type="match status" value="1"/>
</dbReference>